<name>A0A0B2XNZ7_LATCU</name>
<dbReference type="EMBL" id="CP022474">
    <property type="protein sequence ID" value="ASN59394.1"/>
    <property type="molecule type" value="Genomic_DNA"/>
</dbReference>
<proteinExistence type="predicted"/>
<sequence length="117" mass="13901">MGRQKAEIDLEQLIYEKNPQVQFKLQAGQVTIIRPQNHWIQRTLRRLHVKIPLETQLELDDYGSFVFRHVNGKRSVHQIGQALAGQYDEAGEYLYERLLVYLNHLEHTEHLIRRVTD</sequence>
<dbReference type="Gene3D" id="1.10.10.1150">
    <property type="entry name" value="Coenzyme PQQ synthesis protein D (PqqD)"/>
    <property type="match status" value="1"/>
</dbReference>
<dbReference type="Proteomes" id="UP000199749">
    <property type="component" value="Chromosome"/>
</dbReference>
<dbReference type="Proteomes" id="UP000257607">
    <property type="component" value="Chromosome"/>
</dbReference>
<dbReference type="AlphaFoldDB" id="A0A0B2XNZ7"/>
<dbReference type="Pfam" id="PF05402">
    <property type="entry name" value="PqqD"/>
    <property type="match status" value="1"/>
</dbReference>
<dbReference type="GeneID" id="49611139"/>
<gene>
    <name evidence="1" type="ORF">CG419_01585</name>
    <name evidence="2" type="ORF">DT351_01580</name>
</gene>
<dbReference type="RefSeq" id="WP_004270588.1">
    <property type="nucleotide sequence ID" value="NZ_BJOQ01000004.1"/>
</dbReference>
<dbReference type="OrthoDB" id="308521at2"/>
<evidence type="ECO:0000313" key="3">
    <source>
        <dbReference type="Proteomes" id="UP000199749"/>
    </source>
</evidence>
<dbReference type="STRING" id="28038.BCY75_03525"/>
<dbReference type="EMBL" id="CP031003">
    <property type="protein sequence ID" value="AXN35129.1"/>
    <property type="molecule type" value="Genomic_DNA"/>
</dbReference>
<organism evidence="2 4">
    <name type="scientific">Latilactobacillus curvatus</name>
    <name type="common">Lactobacillus curvatus</name>
    <dbReference type="NCBI Taxonomy" id="28038"/>
    <lineage>
        <taxon>Bacteria</taxon>
        <taxon>Bacillati</taxon>
        <taxon>Bacillota</taxon>
        <taxon>Bacilli</taxon>
        <taxon>Lactobacillales</taxon>
        <taxon>Lactobacillaceae</taxon>
        <taxon>Latilactobacillus</taxon>
    </lineage>
</organism>
<accession>A0A0B2XNZ7</accession>
<evidence type="ECO:0000313" key="4">
    <source>
        <dbReference type="Proteomes" id="UP000257607"/>
    </source>
</evidence>
<protein>
    <submittedName>
        <fullName evidence="2">PqqD family protein</fullName>
    </submittedName>
</protein>
<evidence type="ECO:0000313" key="2">
    <source>
        <dbReference type="EMBL" id="AXN35129.1"/>
    </source>
</evidence>
<dbReference type="InterPro" id="IPR041881">
    <property type="entry name" value="PqqD_sf"/>
</dbReference>
<reference evidence="1 3" key="1">
    <citation type="submission" date="2017-07" db="EMBL/GenBank/DDBJ databases">
        <title>Lactobacillus curvatus MRS6 whole genome.</title>
        <authorList>
            <person name="Jans C."/>
            <person name="Lagler S."/>
            <person name="Lacroix C."/>
            <person name="Meile L."/>
            <person name="Stevens M.J.A."/>
        </authorList>
    </citation>
    <scope>NUCLEOTIDE SEQUENCE [LARGE SCALE GENOMIC DNA]</scope>
    <source>
        <strain evidence="1 3">MRS6</strain>
    </source>
</reference>
<evidence type="ECO:0000313" key="1">
    <source>
        <dbReference type="EMBL" id="ASN59394.1"/>
    </source>
</evidence>
<dbReference type="InterPro" id="IPR008792">
    <property type="entry name" value="PQQD"/>
</dbReference>
<reference evidence="2 4" key="2">
    <citation type="submission" date="2018-07" db="EMBL/GenBank/DDBJ databases">
        <title>Lactobacillus curvatus genome sequence.</title>
        <authorList>
            <person name="Prechtl R."/>
        </authorList>
    </citation>
    <scope>NUCLEOTIDE SEQUENCE [LARGE SCALE GENOMIC DNA]</scope>
    <source>
        <strain evidence="2 4">TMW 1.1928</strain>
    </source>
</reference>